<dbReference type="CDD" id="cd06170">
    <property type="entry name" value="LuxR_C_like"/>
    <property type="match status" value="1"/>
</dbReference>
<dbReference type="InterPro" id="IPR036693">
    <property type="entry name" value="TF_LuxR_autoind-bd_dom_sf"/>
</dbReference>
<evidence type="ECO:0000256" key="1">
    <source>
        <dbReference type="ARBA" id="ARBA00023015"/>
    </source>
</evidence>
<dbReference type="PROSITE" id="PS00622">
    <property type="entry name" value="HTH_LUXR_1"/>
    <property type="match status" value="1"/>
</dbReference>
<protein>
    <submittedName>
        <fullName evidence="5">DNA-binding CsgD family transcriptional regulator</fullName>
    </submittedName>
</protein>
<dbReference type="SUPFAM" id="SSF46894">
    <property type="entry name" value="C-terminal effector domain of the bipartite response regulators"/>
    <property type="match status" value="1"/>
</dbReference>
<dbReference type="Pfam" id="PF03472">
    <property type="entry name" value="Autoind_bind"/>
    <property type="match status" value="1"/>
</dbReference>
<dbReference type="AlphaFoldDB" id="A0A7W9YZ74"/>
<organism evidence="5 6">
    <name type="scientific">Pseudorhizobium flavum</name>
    <dbReference type="NCBI Taxonomy" id="1335061"/>
    <lineage>
        <taxon>Bacteria</taxon>
        <taxon>Pseudomonadati</taxon>
        <taxon>Pseudomonadota</taxon>
        <taxon>Alphaproteobacteria</taxon>
        <taxon>Hyphomicrobiales</taxon>
        <taxon>Rhizobiaceae</taxon>
        <taxon>Rhizobium/Agrobacterium group</taxon>
        <taxon>Pseudorhizobium</taxon>
    </lineage>
</organism>
<dbReference type="GO" id="GO:0003677">
    <property type="term" value="F:DNA binding"/>
    <property type="evidence" value="ECO:0007669"/>
    <property type="project" value="UniProtKB-KW"/>
</dbReference>
<proteinExistence type="predicted"/>
<dbReference type="PROSITE" id="PS50043">
    <property type="entry name" value="HTH_LUXR_2"/>
    <property type="match status" value="1"/>
</dbReference>
<dbReference type="Proteomes" id="UP000535501">
    <property type="component" value="Unassembled WGS sequence"/>
</dbReference>
<dbReference type="EMBL" id="JACHEJ010000008">
    <property type="protein sequence ID" value="MBB6181119.1"/>
    <property type="molecule type" value="Genomic_DNA"/>
</dbReference>
<dbReference type="Gene3D" id="1.10.10.10">
    <property type="entry name" value="Winged helix-like DNA-binding domain superfamily/Winged helix DNA-binding domain"/>
    <property type="match status" value="1"/>
</dbReference>
<dbReference type="InterPro" id="IPR016032">
    <property type="entry name" value="Sig_transdc_resp-reg_C-effctor"/>
</dbReference>
<dbReference type="SMART" id="SM00421">
    <property type="entry name" value="HTH_LUXR"/>
    <property type="match status" value="1"/>
</dbReference>
<dbReference type="InterPro" id="IPR000792">
    <property type="entry name" value="Tscrpt_reg_LuxR_C"/>
</dbReference>
<dbReference type="InterPro" id="IPR036388">
    <property type="entry name" value="WH-like_DNA-bd_sf"/>
</dbReference>
<dbReference type="Pfam" id="PF00196">
    <property type="entry name" value="GerE"/>
    <property type="match status" value="1"/>
</dbReference>
<reference evidence="5 6" key="1">
    <citation type="submission" date="2020-08" db="EMBL/GenBank/DDBJ databases">
        <title>Genomic Encyclopedia of Type Strains, Phase IV (KMG-IV): sequencing the most valuable type-strain genomes for metagenomic binning, comparative biology and taxonomic classification.</title>
        <authorList>
            <person name="Goeker M."/>
        </authorList>
    </citation>
    <scope>NUCLEOTIDE SEQUENCE [LARGE SCALE GENOMIC DNA]</scope>
    <source>
        <strain evidence="5 6">DSM 102134</strain>
    </source>
</reference>
<comment type="caution">
    <text evidence="5">The sequence shown here is derived from an EMBL/GenBank/DDBJ whole genome shotgun (WGS) entry which is preliminary data.</text>
</comment>
<keyword evidence="1" id="KW-0805">Transcription regulation</keyword>
<dbReference type="GO" id="GO:0006355">
    <property type="term" value="P:regulation of DNA-templated transcription"/>
    <property type="evidence" value="ECO:0007669"/>
    <property type="project" value="InterPro"/>
</dbReference>
<dbReference type="RefSeq" id="WP_077548162.1">
    <property type="nucleotide sequence ID" value="NZ_JACHEJ010000008.1"/>
</dbReference>
<dbReference type="Gene3D" id="3.30.450.80">
    <property type="entry name" value="Transcription factor LuxR-like, autoinducer-binding domain"/>
    <property type="match status" value="1"/>
</dbReference>
<dbReference type="PRINTS" id="PR00038">
    <property type="entry name" value="HTHLUXR"/>
</dbReference>
<dbReference type="PANTHER" id="PTHR44688">
    <property type="entry name" value="DNA-BINDING TRANSCRIPTIONAL ACTIVATOR DEVR_DOSR"/>
    <property type="match status" value="1"/>
</dbReference>
<dbReference type="SUPFAM" id="SSF75516">
    <property type="entry name" value="Pheromone-binding domain of LuxR-like quorum-sensing transcription factors"/>
    <property type="match status" value="1"/>
</dbReference>
<keyword evidence="2 5" id="KW-0238">DNA-binding</keyword>
<keyword evidence="6" id="KW-1185">Reference proteome</keyword>
<evidence type="ECO:0000313" key="5">
    <source>
        <dbReference type="EMBL" id="MBB6181119.1"/>
    </source>
</evidence>
<accession>A0A7W9YZ74</accession>
<evidence type="ECO:0000259" key="4">
    <source>
        <dbReference type="PROSITE" id="PS50043"/>
    </source>
</evidence>
<dbReference type="PANTHER" id="PTHR44688:SF16">
    <property type="entry name" value="DNA-BINDING TRANSCRIPTIONAL ACTIVATOR DEVR_DOSR"/>
    <property type="match status" value="1"/>
</dbReference>
<gene>
    <name evidence="5" type="ORF">HNQ75_003104</name>
</gene>
<dbReference type="InterPro" id="IPR005143">
    <property type="entry name" value="TF_LuxR_autoind-bd_dom"/>
</dbReference>
<evidence type="ECO:0000256" key="2">
    <source>
        <dbReference type="ARBA" id="ARBA00023125"/>
    </source>
</evidence>
<evidence type="ECO:0000313" key="6">
    <source>
        <dbReference type="Proteomes" id="UP000535501"/>
    </source>
</evidence>
<keyword evidence="3" id="KW-0804">Transcription</keyword>
<name>A0A7W9YZ74_9HYPH</name>
<feature type="domain" description="HTH luxR-type" evidence="4">
    <location>
        <begin position="175"/>
        <end position="240"/>
    </location>
</feature>
<sequence>MPPLEKSIANESTEDQILEIKGLKTQFDVFRFMKRITESYGARAFMVVNMPGPTSLTLSAHSVITNWPAELITHFDREGLLSSSPILKQLRESFIPTQYDLEAVNLVRGNTVSTDLFGPYRLVRGAYFPVHDSTGMRGALSLAGDGAPFTHQQMMELSYLAIHVYERLGQIRSMTTRTVETLTERELDCITWTAAGKTSAEIAEILGLSEHTVNHYLNRAAKKLDSVNRTQAVATAFRLGLIC</sequence>
<evidence type="ECO:0000256" key="3">
    <source>
        <dbReference type="ARBA" id="ARBA00023163"/>
    </source>
</evidence>